<feature type="chain" id="PRO_5046395542" evidence="3">
    <location>
        <begin position="26"/>
        <end position="241"/>
    </location>
</feature>
<dbReference type="PROSITE" id="PS51257">
    <property type="entry name" value="PROKAR_LIPOPROTEIN"/>
    <property type="match status" value="1"/>
</dbReference>
<accession>A0ABU9TR72</accession>
<dbReference type="Proteomes" id="UP001449225">
    <property type="component" value="Unassembled WGS sequence"/>
</dbReference>
<keyword evidence="5" id="KW-1185">Reference proteome</keyword>
<organism evidence="4 5">
    <name type="scientific">Neptuniibacter pectenicola</name>
    <dbReference type="NCBI Taxonomy" id="1806669"/>
    <lineage>
        <taxon>Bacteria</taxon>
        <taxon>Pseudomonadati</taxon>
        <taxon>Pseudomonadota</taxon>
        <taxon>Gammaproteobacteria</taxon>
        <taxon>Oceanospirillales</taxon>
        <taxon>Oceanospirillaceae</taxon>
        <taxon>Neptuniibacter</taxon>
    </lineage>
</organism>
<keyword evidence="3" id="KW-0732">Signal</keyword>
<dbReference type="RefSeq" id="WP_156473492.1">
    <property type="nucleotide sequence ID" value="NZ_CAXBCE010000009.1"/>
</dbReference>
<feature type="coiled-coil region" evidence="1">
    <location>
        <begin position="75"/>
        <end position="109"/>
    </location>
</feature>
<evidence type="ECO:0000256" key="2">
    <source>
        <dbReference type="SAM" id="MobiDB-lite"/>
    </source>
</evidence>
<feature type="region of interest" description="Disordered" evidence="2">
    <location>
        <begin position="33"/>
        <end position="60"/>
    </location>
</feature>
<evidence type="ECO:0000256" key="3">
    <source>
        <dbReference type="SAM" id="SignalP"/>
    </source>
</evidence>
<evidence type="ECO:0000313" key="5">
    <source>
        <dbReference type="Proteomes" id="UP001449225"/>
    </source>
</evidence>
<feature type="signal peptide" evidence="3">
    <location>
        <begin position="1"/>
        <end position="25"/>
    </location>
</feature>
<protein>
    <submittedName>
        <fullName evidence="4">Uncharacterized protein</fullName>
    </submittedName>
</protein>
<keyword evidence="1" id="KW-0175">Coiled coil</keyword>
<evidence type="ECO:0000313" key="4">
    <source>
        <dbReference type="EMBL" id="MEM5536013.1"/>
    </source>
</evidence>
<feature type="compositionally biased region" description="Polar residues" evidence="2">
    <location>
        <begin position="37"/>
        <end position="49"/>
    </location>
</feature>
<name>A0ABU9TR72_9GAMM</name>
<evidence type="ECO:0000256" key="1">
    <source>
        <dbReference type="SAM" id="Coils"/>
    </source>
</evidence>
<sequence>MKPFKSMLRTSVLSLVVMGLTACNAAGVKTDPANETAVDSTQSSDTAKPNSKKPAESSVLGANASEKIDVVGNRLTAVQDHLLQIKSQAAQLQQQNQALSLQLQSLKTDLQGAFTAQPEQAAVQQATPDSFNGVLDQITMMANELSSQVQDGSFRITSAYTGKEEWILIRYHRYTGEAWLADQGKWNLLEESSATGTAEYEVVLLRADGDAKGYVAARINRITGEAWWLKENMWQPYVVEY</sequence>
<comment type="caution">
    <text evidence="4">The sequence shown here is derived from an EMBL/GenBank/DDBJ whole genome shotgun (WGS) entry which is preliminary data.</text>
</comment>
<reference evidence="4 5" key="1">
    <citation type="submission" date="2024-03" db="EMBL/GenBank/DDBJ databases">
        <title>Community enrichment and isolation of bacterial strains for fucoidan degradation.</title>
        <authorList>
            <person name="Sichert A."/>
        </authorList>
    </citation>
    <scope>NUCLEOTIDE SEQUENCE [LARGE SCALE GENOMIC DNA]</scope>
    <source>
        <strain evidence="4 5">AS76</strain>
    </source>
</reference>
<dbReference type="EMBL" id="JBBMRA010000004">
    <property type="protein sequence ID" value="MEM5536013.1"/>
    <property type="molecule type" value="Genomic_DNA"/>
</dbReference>
<gene>
    <name evidence="4" type="ORF">WNY58_06370</name>
</gene>
<proteinExistence type="predicted"/>